<dbReference type="AlphaFoldDB" id="A0AAV1BPE7"/>
<proteinExistence type="predicted"/>
<name>A0AAV1BPE7_PSEUB</name>
<gene>
    <name evidence="1" type="ORF">DAPPPG215_21555</name>
</gene>
<protein>
    <submittedName>
        <fullName evidence="1">Uncharacterized protein</fullName>
    </submittedName>
</protein>
<accession>A0AAV1BPE7</accession>
<organism evidence="1 2">
    <name type="scientific">Pseudomonas syringae pv. tomato</name>
    <dbReference type="NCBI Taxonomy" id="323"/>
    <lineage>
        <taxon>Bacteria</taxon>
        <taxon>Pseudomonadati</taxon>
        <taxon>Pseudomonadota</taxon>
        <taxon>Gammaproteobacteria</taxon>
        <taxon>Pseudomonadales</taxon>
        <taxon>Pseudomonadaceae</taxon>
        <taxon>Pseudomonas</taxon>
    </lineage>
</organism>
<dbReference type="EMBL" id="OX458335">
    <property type="protein sequence ID" value="CAI8940703.1"/>
    <property type="molecule type" value="Genomic_DNA"/>
</dbReference>
<reference evidence="1" key="1">
    <citation type="submission" date="2023-03" db="EMBL/GenBank/DDBJ databases">
        <authorList>
            <person name="Pothier F. J."/>
        </authorList>
    </citation>
    <scope>NUCLEOTIDE SEQUENCE</scope>
    <source>
        <strain evidence="1">DAPP-PG 215</strain>
    </source>
</reference>
<evidence type="ECO:0000313" key="2">
    <source>
        <dbReference type="Proteomes" id="UP001177000"/>
    </source>
</evidence>
<dbReference type="Proteomes" id="UP001177000">
    <property type="component" value="Chromosome"/>
</dbReference>
<evidence type="ECO:0000313" key="1">
    <source>
        <dbReference type="EMBL" id="CAI8940703.1"/>
    </source>
</evidence>
<sequence>MLPSEKAEMAIGLFSVVNFSPVNKESHRPLQRERA</sequence>